<dbReference type="Proteomes" id="UP001642260">
    <property type="component" value="Unassembled WGS sequence"/>
</dbReference>
<name>A0ABC8LXA7_ERUVS</name>
<gene>
    <name evidence="2" type="ORF">ERUC_LOCUS41033</name>
</gene>
<comment type="caution">
    <text evidence="2">The sequence shown here is derived from an EMBL/GenBank/DDBJ whole genome shotgun (WGS) entry which is preliminary data.</text>
</comment>
<keyword evidence="3" id="KW-1185">Reference proteome</keyword>
<sequence>MGILVLKEKYCDSDVLVMGSMVREKGGNSVFSKGIQGEGSEEGEIKSNVDNQQPSLEFQKDLHNTQAKGMEVISTDENPDEEFEVMLKEHEEEAMAEDEDYGEVKEQKNAEEATDTVGGEQEKNKGVRRRLVKPLTNTLGSNKMQTVTSLISPRKRTMTKGGARKGDNIKPPDGIGLSNPKPGHSKP</sequence>
<protein>
    <submittedName>
        <fullName evidence="2">Uncharacterized protein</fullName>
    </submittedName>
</protein>
<proteinExistence type="predicted"/>
<accession>A0ABC8LXA7</accession>
<dbReference type="AlphaFoldDB" id="A0ABC8LXA7"/>
<reference evidence="2 3" key="1">
    <citation type="submission" date="2022-03" db="EMBL/GenBank/DDBJ databases">
        <authorList>
            <person name="Macdonald S."/>
            <person name="Ahmed S."/>
            <person name="Newling K."/>
        </authorList>
    </citation>
    <scope>NUCLEOTIDE SEQUENCE [LARGE SCALE GENOMIC DNA]</scope>
</reference>
<evidence type="ECO:0000256" key="1">
    <source>
        <dbReference type="SAM" id="MobiDB-lite"/>
    </source>
</evidence>
<dbReference type="EMBL" id="CAKOAT010804042">
    <property type="protein sequence ID" value="CAH8388550.1"/>
    <property type="molecule type" value="Genomic_DNA"/>
</dbReference>
<feature type="compositionally biased region" description="Polar residues" evidence="1">
    <location>
        <begin position="135"/>
        <end position="151"/>
    </location>
</feature>
<feature type="compositionally biased region" description="Basic and acidic residues" evidence="1">
    <location>
        <begin position="102"/>
        <end position="111"/>
    </location>
</feature>
<evidence type="ECO:0000313" key="3">
    <source>
        <dbReference type="Proteomes" id="UP001642260"/>
    </source>
</evidence>
<feature type="region of interest" description="Disordered" evidence="1">
    <location>
        <begin position="92"/>
        <end position="187"/>
    </location>
</feature>
<organism evidence="2 3">
    <name type="scientific">Eruca vesicaria subsp. sativa</name>
    <name type="common">Garden rocket</name>
    <name type="synonym">Eruca sativa</name>
    <dbReference type="NCBI Taxonomy" id="29727"/>
    <lineage>
        <taxon>Eukaryota</taxon>
        <taxon>Viridiplantae</taxon>
        <taxon>Streptophyta</taxon>
        <taxon>Embryophyta</taxon>
        <taxon>Tracheophyta</taxon>
        <taxon>Spermatophyta</taxon>
        <taxon>Magnoliopsida</taxon>
        <taxon>eudicotyledons</taxon>
        <taxon>Gunneridae</taxon>
        <taxon>Pentapetalae</taxon>
        <taxon>rosids</taxon>
        <taxon>malvids</taxon>
        <taxon>Brassicales</taxon>
        <taxon>Brassicaceae</taxon>
        <taxon>Brassiceae</taxon>
        <taxon>Eruca</taxon>
    </lineage>
</organism>
<evidence type="ECO:0000313" key="2">
    <source>
        <dbReference type="EMBL" id="CAH8388550.1"/>
    </source>
</evidence>